<name>A0A8H8DGN2_9FUNG</name>
<organism evidence="2 3">
    <name type="scientific">Olpidium bornovanus</name>
    <dbReference type="NCBI Taxonomy" id="278681"/>
    <lineage>
        <taxon>Eukaryota</taxon>
        <taxon>Fungi</taxon>
        <taxon>Fungi incertae sedis</taxon>
        <taxon>Olpidiomycota</taxon>
        <taxon>Olpidiomycotina</taxon>
        <taxon>Olpidiomycetes</taxon>
        <taxon>Olpidiales</taxon>
        <taxon>Olpidiaceae</taxon>
        <taxon>Olpidium</taxon>
    </lineage>
</organism>
<keyword evidence="3" id="KW-1185">Reference proteome</keyword>
<feature type="region of interest" description="Disordered" evidence="1">
    <location>
        <begin position="24"/>
        <end position="48"/>
    </location>
</feature>
<evidence type="ECO:0000313" key="2">
    <source>
        <dbReference type="EMBL" id="KAG5457884.1"/>
    </source>
</evidence>
<accession>A0A8H8DGN2</accession>
<gene>
    <name evidence="2" type="ORF">BJ554DRAFT_1998</name>
</gene>
<sequence>MMRSTGHATINVLLPGGGAGVFGFLPSGANSKQRREEGRREEEQSKLQQKATRFSNIAAGSAAFLLVPSFHRRLFCRMRKWRERGEEREVATPRAEVVRRTGRATPRAAALL</sequence>
<feature type="compositionally biased region" description="Basic and acidic residues" evidence="1">
    <location>
        <begin position="33"/>
        <end position="45"/>
    </location>
</feature>
<proteinExistence type="predicted"/>
<protein>
    <submittedName>
        <fullName evidence="2">Uncharacterized protein</fullName>
    </submittedName>
</protein>
<dbReference type="EMBL" id="JAEFCI010009327">
    <property type="protein sequence ID" value="KAG5457884.1"/>
    <property type="molecule type" value="Genomic_DNA"/>
</dbReference>
<evidence type="ECO:0000313" key="3">
    <source>
        <dbReference type="Proteomes" id="UP000673691"/>
    </source>
</evidence>
<dbReference type="Proteomes" id="UP000673691">
    <property type="component" value="Unassembled WGS sequence"/>
</dbReference>
<evidence type="ECO:0000256" key="1">
    <source>
        <dbReference type="SAM" id="MobiDB-lite"/>
    </source>
</evidence>
<comment type="caution">
    <text evidence="2">The sequence shown here is derived from an EMBL/GenBank/DDBJ whole genome shotgun (WGS) entry which is preliminary data.</text>
</comment>
<reference evidence="2 3" key="1">
    <citation type="journal article" name="Sci. Rep.">
        <title>Genome-scale phylogenetic analyses confirm Olpidium as the closest living zoosporic fungus to the non-flagellated, terrestrial fungi.</title>
        <authorList>
            <person name="Chang Y."/>
            <person name="Rochon D."/>
            <person name="Sekimoto S."/>
            <person name="Wang Y."/>
            <person name="Chovatia M."/>
            <person name="Sandor L."/>
            <person name="Salamov A."/>
            <person name="Grigoriev I.V."/>
            <person name="Stajich J.E."/>
            <person name="Spatafora J.W."/>
        </authorList>
    </citation>
    <scope>NUCLEOTIDE SEQUENCE [LARGE SCALE GENOMIC DNA]</scope>
    <source>
        <strain evidence="2">S191</strain>
    </source>
</reference>
<dbReference type="AlphaFoldDB" id="A0A8H8DGN2"/>